<dbReference type="EMBL" id="JACGWS010000003">
    <property type="protein sequence ID" value="MBC8754317.1"/>
    <property type="molecule type" value="Genomic_DNA"/>
</dbReference>
<dbReference type="Proteomes" id="UP000619238">
    <property type="component" value="Unassembled WGS sequence"/>
</dbReference>
<keyword evidence="2" id="KW-1185">Reference proteome</keyword>
<evidence type="ECO:0000313" key="1">
    <source>
        <dbReference type="EMBL" id="MBC8754317.1"/>
    </source>
</evidence>
<proteinExistence type="predicted"/>
<organism evidence="1 2">
    <name type="scientific">Kordia aestuariivivens</name>
    <dbReference type="NCBI Taxonomy" id="2759037"/>
    <lineage>
        <taxon>Bacteria</taxon>
        <taxon>Pseudomonadati</taxon>
        <taxon>Bacteroidota</taxon>
        <taxon>Flavobacteriia</taxon>
        <taxon>Flavobacteriales</taxon>
        <taxon>Flavobacteriaceae</taxon>
        <taxon>Kordia</taxon>
    </lineage>
</organism>
<comment type="caution">
    <text evidence="1">The sequence shown here is derived from an EMBL/GenBank/DDBJ whole genome shotgun (WGS) entry which is preliminary data.</text>
</comment>
<name>A0ABR7Q6X1_9FLAO</name>
<dbReference type="RefSeq" id="WP_187561360.1">
    <property type="nucleotide sequence ID" value="NZ_JACGWS010000003.1"/>
</dbReference>
<gene>
    <name evidence="1" type="ORF">H2O64_06515</name>
</gene>
<evidence type="ECO:0000313" key="2">
    <source>
        <dbReference type="Proteomes" id="UP000619238"/>
    </source>
</evidence>
<sequence length="171" mass="19784">MKTTTCLYILMVSILCISCHTKKEAEVEKKPEYLADIGDTKFNAELDDANFIFCDSTKVLHKRAQIAYTGGTPAMEKELINNYKIQPAFESFTGYFFIRFAVNCKNETGRFRWEIVDEDFKEMKCPDALEKEIITKVKSLKKWNHPIYKGESHDGYTFLIVKIENGNIVRS</sequence>
<evidence type="ECO:0008006" key="3">
    <source>
        <dbReference type="Google" id="ProtNLM"/>
    </source>
</evidence>
<reference evidence="1 2" key="1">
    <citation type="submission" date="2020-07" db="EMBL/GenBank/DDBJ databases">
        <title>Description of Kordia aestuariivivens sp. nov., isolated from a tidal flat.</title>
        <authorList>
            <person name="Park S."/>
            <person name="Yoon J.-H."/>
        </authorList>
    </citation>
    <scope>NUCLEOTIDE SEQUENCE [LARGE SCALE GENOMIC DNA]</scope>
    <source>
        <strain evidence="1 2">YSTF-M3</strain>
    </source>
</reference>
<accession>A0ABR7Q6X1</accession>
<protein>
    <recommendedName>
        <fullName evidence="3">Lipoprotein</fullName>
    </recommendedName>
</protein>